<gene>
    <name evidence="14" type="ORF">NLU13_9122</name>
</gene>
<evidence type="ECO:0000256" key="6">
    <source>
        <dbReference type="ARBA" id="ARBA00022771"/>
    </source>
</evidence>
<dbReference type="GO" id="GO:0003676">
    <property type="term" value="F:nucleic acid binding"/>
    <property type="evidence" value="ECO:0007669"/>
    <property type="project" value="InterPro"/>
</dbReference>
<keyword evidence="8" id="KW-0862">Zinc</keyword>
<feature type="compositionally biased region" description="Low complexity" evidence="11">
    <location>
        <begin position="194"/>
        <end position="207"/>
    </location>
</feature>
<feature type="coiled-coil region" evidence="10">
    <location>
        <begin position="514"/>
        <end position="580"/>
    </location>
</feature>
<evidence type="ECO:0000256" key="1">
    <source>
        <dbReference type="ARBA" id="ARBA00001798"/>
    </source>
</evidence>
<sequence>MPCSSHVFLPPFRRNHSTLSVSVHLQVDTMMKRTPVQESPGTTPEPRAVMPGSFFSHEELLAQIDNEVFHNPWDSSKGVVDHVSTLERIQDLVATAAESEQQEVQWDDVDWRKFEPPPALRKTANITSHILLDIVQSSIDRVRERAREERRQELMAEEQRLLEELEQLKAKQKGKEPYLPILMVQDKPLPGLPRSSRSGVQSSSQQRPALQPTASSDPIASRSSDDKSLPSLPAAGLVVLPGSQRIHKPRESAIRRLFKRSTERGESSAQGSAREGLLQRLMEPKAGSSSASEEQKTDDAVAKLKRRLKAVQEPESLLECVSCLEDLPLRDCIKVQCHAYCKDCFVRLVTAACENETQWPPKCCLNNIPFPLIRKNVPSALKNTFNERSNEWNIPIAERVYCWRAECGLFIRPGNIKTSTSTGQCDRGHWTCLNCRNEGHGQDDCPMDEAMILTNQIAEDEGWRRCYKCRALVEHSEACQHMTCRCGAEFCYVCGLQWRTCRCSITDLDNVKARANERREQRKLREDAKDADAQELRAILRQIEEFEREEARRAEVIAEQDRMAAQKRREQELLRRAQAESARIRDIGLKYQHLRESLDGLHDLQLALLEMDQQEASASQVAEELEIITQLEAKHEVKREEMATNLKAKISAREHAFAKEYRLRVNMEAKVESKFREQLQEFWGDREDGAVASESAMLRLQQRMDRRFLEWQMWQGQTIRQLRESLEEEVTVQNELMWSAEQLLKTRLEAGRKDLSKKMVAERKWIEVVMLEREKMVNEKEVEEIEGDADRLDETDEMSI</sequence>
<evidence type="ECO:0000256" key="2">
    <source>
        <dbReference type="ARBA" id="ARBA00012251"/>
    </source>
</evidence>
<dbReference type="PROSITE" id="PS51873">
    <property type="entry name" value="TRIAD"/>
    <property type="match status" value="1"/>
</dbReference>
<keyword evidence="15" id="KW-1185">Reference proteome</keyword>
<keyword evidence="7" id="KW-0833">Ubl conjugation pathway</keyword>
<dbReference type="SUPFAM" id="SSF57850">
    <property type="entry name" value="RING/U-box"/>
    <property type="match status" value="1"/>
</dbReference>
<name>A0AA39L449_SARSR</name>
<dbReference type="GO" id="GO:0016567">
    <property type="term" value="P:protein ubiquitination"/>
    <property type="evidence" value="ECO:0007669"/>
    <property type="project" value="InterPro"/>
</dbReference>
<dbReference type="PROSITE" id="PS50158">
    <property type="entry name" value="ZF_CCHC"/>
    <property type="match status" value="1"/>
</dbReference>
<evidence type="ECO:0000256" key="8">
    <source>
        <dbReference type="ARBA" id="ARBA00022833"/>
    </source>
</evidence>
<feature type="region of interest" description="Disordered" evidence="11">
    <location>
        <begin position="186"/>
        <end position="233"/>
    </location>
</feature>
<evidence type="ECO:0000259" key="12">
    <source>
        <dbReference type="PROSITE" id="PS50158"/>
    </source>
</evidence>
<keyword evidence="6 9" id="KW-0863">Zinc-finger</keyword>
<feature type="domain" description="RING-type" evidence="13">
    <location>
        <begin position="316"/>
        <end position="512"/>
    </location>
</feature>
<evidence type="ECO:0000256" key="10">
    <source>
        <dbReference type="SAM" id="Coils"/>
    </source>
</evidence>
<evidence type="ECO:0000259" key="13">
    <source>
        <dbReference type="PROSITE" id="PS51873"/>
    </source>
</evidence>
<feature type="coiled-coil region" evidence="10">
    <location>
        <begin position="132"/>
        <end position="175"/>
    </location>
</feature>
<dbReference type="Proteomes" id="UP001175261">
    <property type="component" value="Unassembled WGS sequence"/>
</dbReference>
<dbReference type="EC" id="2.3.2.31" evidence="2"/>
<dbReference type="InterPro" id="IPR002867">
    <property type="entry name" value="IBR_dom"/>
</dbReference>
<comment type="catalytic activity">
    <reaction evidence="1">
        <text>[E2 ubiquitin-conjugating enzyme]-S-ubiquitinyl-L-cysteine + [acceptor protein]-L-lysine = [E2 ubiquitin-conjugating enzyme]-L-cysteine + [acceptor protein]-N(6)-ubiquitinyl-L-lysine.</text>
        <dbReference type="EC" id="2.3.2.31"/>
    </reaction>
</comment>
<feature type="compositionally biased region" description="Polar residues" evidence="11">
    <location>
        <begin position="212"/>
        <end position="222"/>
    </location>
</feature>
<evidence type="ECO:0000256" key="3">
    <source>
        <dbReference type="ARBA" id="ARBA00022679"/>
    </source>
</evidence>
<evidence type="ECO:0000256" key="5">
    <source>
        <dbReference type="ARBA" id="ARBA00022737"/>
    </source>
</evidence>
<keyword evidence="3" id="KW-0808">Transferase</keyword>
<dbReference type="InterPro" id="IPR031127">
    <property type="entry name" value="E3_UB_ligase_RBR"/>
</dbReference>
<protein>
    <recommendedName>
        <fullName evidence="2">RBR-type E3 ubiquitin transferase</fullName>
        <ecNumber evidence="2">2.3.2.31</ecNumber>
    </recommendedName>
</protein>
<keyword evidence="5" id="KW-0677">Repeat</keyword>
<reference evidence="14" key="1">
    <citation type="submission" date="2022-10" db="EMBL/GenBank/DDBJ databases">
        <title>Determination and structural analysis of whole genome sequence of Sarocladium strictum F4-1.</title>
        <authorList>
            <person name="Hu L."/>
            <person name="Jiang Y."/>
        </authorList>
    </citation>
    <scope>NUCLEOTIDE SEQUENCE</scope>
    <source>
        <strain evidence="14">F4-1</strain>
    </source>
</reference>
<evidence type="ECO:0000256" key="7">
    <source>
        <dbReference type="ARBA" id="ARBA00022786"/>
    </source>
</evidence>
<dbReference type="InterPro" id="IPR044066">
    <property type="entry name" value="TRIAD_supradom"/>
</dbReference>
<accession>A0AA39L449</accession>
<dbReference type="Pfam" id="PF01485">
    <property type="entry name" value="IBR"/>
    <property type="match status" value="1"/>
</dbReference>
<keyword evidence="4" id="KW-0479">Metal-binding</keyword>
<dbReference type="GO" id="GO:0061630">
    <property type="term" value="F:ubiquitin protein ligase activity"/>
    <property type="evidence" value="ECO:0007669"/>
    <property type="project" value="UniProtKB-EC"/>
</dbReference>
<evidence type="ECO:0000256" key="9">
    <source>
        <dbReference type="PROSITE-ProRule" id="PRU00047"/>
    </source>
</evidence>
<dbReference type="PANTHER" id="PTHR11685">
    <property type="entry name" value="RBR FAMILY RING FINGER AND IBR DOMAIN-CONTAINING"/>
    <property type="match status" value="1"/>
</dbReference>
<dbReference type="CDD" id="cd22584">
    <property type="entry name" value="Rcat_RBR_unk"/>
    <property type="match status" value="1"/>
</dbReference>
<evidence type="ECO:0000313" key="14">
    <source>
        <dbReference type="EMBL" id="KAK0383209.1"/>
    </source>
</evidence>
<dbReference type="EMBL" id="JAPDFR010000009">
    <property type="protein sequence ID" value="KAK0383209.1"/>
    <property type="molecule type" value="Genomic_DNA"/>
</dbReference>
<keyword evidence="10" id="KW-0175">Coiled coil</keyword>
<evidence type="ECO:0000313" key="15">
    <source>
        <dbReference type="Proteomes" id="UP001175261"/>
    </source>
</evidence>
<dbReference type="GO" id="GO:0008270">
    <property type="term" value="F:zinc ion binding"/>
    <property type="evidence" value="ECO:0007669"/>
    <property type="project" value="UniProtKB-KW"/>
</dbReference>
<comment type="caution">
    <text evidence="14">The sequence shown here is derived from an EMBL/GenBank/DDBJ whole genome shotgun (WGS) entry which is preliminary data.</text>
</comment>
<dbReference type="AlphaFoldDB" id="A0AA39L449"/>
<dbReference type="Gene3D" id="1.20.120.1750">
    <property type="match status" value="1"/>
</dbReference>
<feature type="domain" description="CCHC-type" evidence="12">
    <location>
        <begin position="432"/>
        <end position="446"/>
    </location>
</feature>
<organism evidence="14 15">
    <name type="scientific">Sarocladium strictum</name>
    <name type="common">Black bundle disease fungus</name>
    <name type="synonym">Acremonium strictum</name>
    <dbReference type="NCBI Taxonomy" id="5046"/>
    <lineage>
        <taxon>Eukaryota</taxon>
        <taxon>Fungi</taxon>
        <taxon>Dikarya</taxon>
        <taxon>Ascomycota</taxon>
        <taxon>Pezizomycotina</taxon>
        <taxon>Sordariomycetes</taxon>
        <taxon>Hypocreomycetidae</taxon>
        <taxon>Hypocreales</taxon>
        <taxon>Sarocladiaceae</taxon>
        <taxon>Sarocladium</taxon>
    </lineage>
</organism>
<evidence type="ECO:0000256" key="11">
    <source>
        <dbReference type="SAM" id="MobiDB-lite"/>
    </source>
</evidence>
<evidence type="ECO:0000256" key="4">
    <source>
        <dbReference type="ARBA" id="ARBA00022723"/>
    </source>
</evidence>
<dbReference type="InterPro" id="IPR001878">
    <property type="entry name" value="Znf_CCHC"/>
</dbReference>
<proteinExistence type="predicted"/>